<dbReference type="PRINTS" id="PR00385">
    <property type="entry name" value="P450"/>
</dbReference>
<evidence type="ECO:0000256" key="3">
    <source>
        <dbReference type="ARBA" id="ARBA00022723"/>
    </source>
</evidence>
<evidence type="ECO:0000313" key="8">
    <source>
        <dbReference type="EMBL" id="GAA0447141.1"/>
    </source>
</evidence>
<evidence type="ECO:0000256" key="7">
    <source>
        <dbReference type="RuleBase" id="RU000461"/>
    </source>
</evidence>
<dbReference type="PRINTS" id="PR00465">
    <property type="entry name" value="EP450IV"/>
</dbReference>
<sequence length="450" mass="50053">MQQVVRTFQGELPLIGHAGRLAVDPLGFLEQQRASGSVVALRLMGRECFLINSAEAATQVLVSQQDRFDKGGPFMEAARQLVGNGVITCSAEDHRVQRPVMRPAFHRSRVAGYTEVMRECVLEATASWQPGHVLDIGAAMYRLAALVVARTLVSAPAGRQAAEVMADALPELLRGLLRRMLIPAAWVHRVPTPANRRFDGARARLDAAIGEVIAQYRQQGQDAQDLLSQIMAGDEDSGRRPDDAEVRDQVMSVLAAGVETSASLLAWTFQLLARHPRVQNRLWEEADGVLGERPVTFDDLPSLPFTKRLLTEVLRLYPPTWLLSRIAVEDTEICGHLLPKGADVLISPYALQRNADVFPDPGRLDPDRWLPERLTPAQRQSFLAFGAGRRRCMGEFYGMTETTLALATITRTWHLHPTRPGPVRPVPRFLLVPAEQPLTLHRRTPRRAQR</sequence>
<dbReference type="Proteomes" id="UP001499895">
    <property type="component" value="Unassembled WGS sequence"/>
</dbReference>
<evidence type="ECO:0000256" key="6">
    <source>
        <dbReference type="ARBA" id="ARBA00023033"/>
    </source>
</evidence>
<dbReference type="InterPro" id="IPR017972">
    <property type="entry name" value="Cyt_P450_CS"/>
</dbReference>
<dbReference type="PANTHER" id="PTHR24291">
    <property type="entry name" value="CYTOCHROME P450 FAMILY 4"/>
    <property type="match status" value="1"/>
</dbReference>
<dbReference type="InterPro" id="IPR002403">
    <property type="entry name" value="Cyt_P450_E_grp-IV"/>
</dbReference>
<comment type="similarity">
    <text evidence="1 7">Belongs to the cytochrome P450 family.</text>
</comment>
<dbReference type="RefSeq" id="WP_344085430.1">
    <property type="nucleotide sequence ID" value="NZ_BAAAHB010000004.1"/>
</dbReference>
<evidence type="ECO:0000256" key="1">
    <source>
        <dbReference type="ARBA" id="ARBA00010617"/>
    </source>
</evidence>
<dbReference type="EMBL" id="BAAAHB010000004">
    <property type="protein sequence ID" value="GAA0447141.1"/>
    <property type="molecule type" value="Genomic_DNA"/>
</dbReference>
<reference evidence="8 9" key="1">
    <citation type="journal article" date="2019" name="Int. J. Syst. Evol. Microbiol.">
        <title>The Global Catalogue of Microorganisms (GCM) 10K type strain sequencing project: providing services to taxonomists for standard genome sequencing and annotation.</title>
        <authorList>
            <consortium name="The Broad Institute Genomics Platform"/>
            <consortium name="The Broad Institute Genome Sequencing Center for Infectious Disease"/>
            <person name="Wu L."/>
            <person name="Ma J."/>
        </authorList>
    </citation>
    <scope>NUCLEOTIDE SEQUENCE [LARGE SCALE GENOMIC DNA]</scope>
    <source>
        <strain evidence="8 9">JCM 10649</strain>
    </source>
</reference>
<keyword evidence="9" id="KW-1185">Reference proteome</keyword>
<evidence type="ECO:0000313" key="9">
    <source>
        <dbReference type="Proteomes" id="UP001499895"/>
    </source>
</evidence>
<dbReference type="PROSITE" id="PS00086">
    <property type="entry name" value="CYTOCHROME_P450"/>
    <property type="match status" value="1"/>
</dbReference>
<gene>
    <name evidence="8" type="ORF">GCM10009544_07440</name>
</gene>
<evidence type="ECO:0000256" key="4">
    <source>
        <dbReference type="ARBA" id="ARBA00023002"/>
    </source>
</evidence>
<dbReference type="InterPro" id="IPR050196">
    <property type="entry name" value="Cytochrome_P450_Monoox"/>
</dbReference>
<comment type="caution">
    <text evidence="8">The sequence shown here is derived from an EMBL/GenBank/DDBJ whole genome shotgun (WGS) entry which is preliminary data.</text>
</comment>
<dbReference type="InterPro" id="IPR036396">
    <property type="entry name" value="Cyt_P450_sf"/>
</dbReference>
<keyword evidence="5 7" id="KW-0408">Iron</keyword>
<keyword evidence="2 7" id="KW-0349">Heme</keyword>
<evidence type="ECO:0000256" key="5">
    <source>
        <dbReference type="ARBA" id="ARBA00023004"/>
    </source>
</evidence>
<protein>
    <submittedName>
        <fullName evidence="8">Cytochrome P450</fullName>
    </submittedName>
</protein>
<keyword evidence="6 7" id="KW-0503">Monooxygenase</keyword>
<dbReference type="Pfam" id="PF00067">
    <property type="entry name" value="p450"/>
    <property type="match status" value="1"/>
</dbReference>
<evidence type="ECO:0000256" key="2">
    <source>
        <dbReference type="ARBA" id="ARBA00022617"/>
    </source>
</evidence>
<accession>A0ABN0ZGP0</accession>
<name>A0ABN0ZGP0_9ACTN</name>
<dbReference type="Gene3D" id="1.10.630.10">
    <property type="entry name" value="Cytochrome P450"/>
    <property type="match status" value="1"/>
</dbReference>
<dbReference type="SUPFAM" id="SSF48264">
    <property type="entry name" value="Cytochrome P450"/>
    <property type="match status" value="1"/>
</dbReference>
<dbReference type="PANTHER" id="PTHR24291:SF50">
    <property type="entry name" value="BIFUNCTIONAL ALBAFLAVENONE MONOOXYGENASE_TERPENE SYNTHASE"/>
    <property type="match status" value="1"/>
</dbReference>
<keyword evidence="3 7" id="KW-0479">Metal-binding</keyword>
<dbReference type="InterPro" id="IPR001128">
    <property type="entry name" value="Cyt_P450"/>
</dbReference>
<keyword evidence="4 7" id="KW-0560">Oxidoreductase</keyword>
<organism evidence="8 9">
    <name type="scientific">Streptomyces stramineus</name>
    <dbReference type="NCBI Taxonomy" id="173861"/>
    <lineage>
        <taxon>Bacteria</taxon>
        <taxon>Bacillati</taxon>
        <taxon>Actinomycetota</taxon>
        <taxon>Actinomycetes</taxon>
        <taxon>Kitasatosporales</taxon>
        <taxon>Streptomycetaceae</taxon>
        <taxon>Streptomyces</taxon>
    </lineage>
</organism>
<proteinExistence type="inferred from homology"/>